<dbReference type="EMBL" id="CACRTV010000057">
    <property type="protein sequence ID" value="VYU49661.1"/>
    <property type="molecule type" value="Genomic_DNA"/>
</dbReference>
<proteinExistence type="predicted"/>
<protein>
    <submittedName>
        <fullName evidence="1">Uncharacterized protein</fullName>
    </submittedName>
</protein>
<accession>A0A6N3FC29</accession>
<name>A0A6N3FC29_9CLOT</name>
<gene>
    <name evidence="1" type="ORF">CPLFYP93_02486</name>
</gene>
<evidence type="ECO:0000313" key="1">
    <source>
        <dbReference type="EMBL" id="VYU49661.1"/>
    </source>
</evidence>
<reference evidence="1" key="1">
    <citation type="submission" date="2019-11" db="EMBL/GenBank/DDBJ databases">
        <authorList>
            <person name="Feng L."/>
        </authorList>
    </citation>
    <scope>NUCLEOTIDE SEQUENCE</scope>
    <source>
        <strain evidence="1">CParaputrificumLFYP93</strain>
    </source>
</reference>
<sequence length="845" mass="95373">MHLPFFILKEESVVNFTINTELGQKPRTLVVATEVDSRIYNIKEILGSAHLTNNIFLSSDEGVNFPFLICEEPQYNRDITSIYKMAEKIDFKLEGDMRTAVVNKLASVFTAEQVDTLFVACREFKSYLDGDKVQIKMEPTWFTNYELTAKLVDECNNSGKAKNIYIEGENKTLFRENPEDELFLRVPSYEELAIDYVAPPNFATIERPYPIAELATIDYRKYLPADYPVEWVLGNAENNTLGIQPNEERYRNALRALMDYGIQKERPEVPLEQCLKDNIGSKVVIDYIKSIAQAGAGINWRHTGMIPLDIEAILCGGISEYDDSFNSEADDDVADTGVEYGTGTFPIEVQNQPGWKNAIPYLEQVIDIIASENLYAIIDFAIMLFRFGGQKPTRISLGTGKWLDLNSMTIMGSSGNYSTTEIREDAEGNNLIPIGSIVMQDYMSDNAYIEAKGIKSRNIALPVGIICKREYVNTEEYQRVCISFIDIIKAYENNEPMCKIKGIRVVDGEIEMDEEVNNLLTNSSVPLRDIITRVNVDNNGVFCFYQYQGFIDAFFTKQCFDKKLSVLRIWNDNYSSQTLSQLDSFAYDTIEELDANLIAFQIPPRECIQLNMARYLIPILCKVNEMCEKAVLTQGVEPDVHQILYMFKVVCDSMGFLGVYGQGATIDTPAPQTSTSFNNIVESSKPVEVQSEKPTVGGAEMFINSDIEGYTINKIYLTEEIYNSVKAECDADGTELNVIDVVVKESSTNPGATQKMYIIGYVAMHPTDKKAPKILLNPKNAYQNAVRRMNTLKLIKAFSADIRRILLGGNPPYVFDSADTGVYYCKVLDKTLAYALKDYLPKKRK</sequence>
<organism evidence="1">
    <name type="scientific">Clostridium paraputrificum</name>
    <dbReference type="NCBI Taxonomy" id="29363"/>
    <lineage>
        <taxon>Bacteria</taxon>
        <taxon>Bacillati</taxon>
        <taxon>Bacillota</taxon>
        <taxon>Clostridia</taxon>
        <taxon>Eubacteriales</taxon>
        <taxon>Clostridiaceae</taxon>
        <taxon>Clostridium</taxon>
    </lineage>
</organism>
<dbReference type="AlphaFoldDB" id="A0A6N3FC29"/>